<sequence>MRILLSISMFIIGMGLIAYSYLGAFIALASEIERELYGPTPLSSMAKILHYISSGEIPQLAGYFYGGVFIIVIAGLYLVGLLGNKSENDE</sequence>
<protein>
    <submittedName>
        <fullName evidence="1">Uncharacterized protein</fullName>
    </submittedName>
</protein>
<accession>A0A3B0T6M4</accession>
<proteinExistence type="predicted"/>
<dbReference type="EMBL" id="UOEH01000625">
    <property type="protein sequence ID" value="VAW07979.1"/>
    <property type="molecule type" value="Genomic_DNA"/>
</dbReference>
<dbReference type="AlphaFoldDB" id="A0A3B0T6M4"/>
<name>A0A3B0T6M4_9ZZZZ</name>
<reference evidence="1" key="1">
    <citation type="submission" date="2018-06" db="EMBL/GenBank/DDBJ databases">
        <authorList>
            <person name="Zhirakovskaya E."/>
        </authorList>
    </citation>
    <scope>NUCLEOTIDE SEQUENCE</scope>
</reference>
<evidence type="ECO:0000313" key="1">
    <source>
        <dbReference type="EMBL" id="VAW07979.1"/>
    </source>
</evidence>
<gene>
    <name evidence="1" type="ORF">MNBD_ALPHA05-222</name>
</gene>
<organism evidence="1">
    <name type="scientific">hydrothermal vent metagenome</name>
    <dbReference type="NCBI Taxonomy" id="652676"/>
    <lineage>
        <taxon>unclassified sequences</taxon>
        <taxon>metagenomes</taxon>
        <taxon>ecological metagenomes</taxon>
    </lineage>
</organism>